<sequence>MSILNKLYAEVSLANLGAVGRLREGVTTVCGRGSSMGYMRCRGGRAADVICTWSVTGKYV</sequence>
<evidence type="ECO:0000313" key="2">
    <source>
        <dbReference type="Proteomes" id="UP000828390"/>
    </source>
</evidence>
<comment type="caution">
    <text evidence="1">The sequence shown here is derived from an EMBL/GenBank/DDBJ whole genome shotgun (WGS) entry which is preliminary data.</text>
</comment>
<name>A0A9D4GM88_DREPO</name>
<dbReference type="EMBL" id="JAIWYP010000005">
    <property type="protein sequence ID" value="KAH3817991.1"/>
    <property type="molecule type" value="Genomic_DNA"/>
</dbReference>
<organism evidence="1 2">
    <name type="scientific">Dreissena polymorpha</name>
    <name type="common">Zebra mussel</name>
    <name type="synonym">Mytilus polymorpha</name>
    <dbReference type="NCBI Taxonomy" id="45954"/>
    <lineage>
        <taxon>Eukaryota</taxon>
        <taxon>Metazoa</taxon>
        <taxon>Spiralia</taxon>
        <taxon>Lophotrochozoa</taxon>
        <taxon>Mollusca</taxon>
        <taxon>Bivalvia</taxon>
        <taxon>Autobranchia</taxon>
        <taxon>Heteroconchia</taxon>
        <taxon>Euheterodonta</taxon>
        <taxon>Imparidentia</taxon>
        <taxon>Neoheterodontei</taxon>
        <taxon>Myida</taxon>
        <taxon>Dreissenoidea</taxon>
        <taxon>Dreissenidae</taxon>
        <taxon>Dreissena</taxon>
    </lineage>
</organism>
<proteinExistence type="predicted"/>
<gene>
    <name evidence="1" type="ORF">DPMN_119576</name>
</gene>
<dbReference type="Proteomes" id="UP000828390">
    <property type="component" value="Unassembled WGS sequence"/>
</dbReference>
<protein>
    <submittedName>
        <fullName evidence="1">Uncharacterized protein</fullName>
    </submittedName>
</protein>
<accession>A0A9D4GM88</accession>
<reference evidence="1" key="1">
    <citation type="journal article" date="2019" name="bioRxiv">
        <title>The Genome of the Zebra Mussel, Dreissena polymorpha: A Resource for Invasive Species Research.</title>
        <authorList>
            <person name="McCartney M.A."/>
            <person name="Auch B."/>
            <person name="Kono T."/>
            <person name="Mallez S."/>
            <person name="Zhang Y."/>
            <person name="Obille A."/>
            <person name="Becker A."/>
            <person name="Abrahante J.E."/>
            <person name="Garbe J."/>
            <person name="Badalamenti J.P."/>
            <person name="Herman A."/>
            <person name="Mangelson H."/>
            <person name="Liachko I."/>
            <person name="Sullivan S."/>
            <person name="Sone E.D."/>
            <person name="Koren S."/>
            <person name="Silverstein K.A.T."/>
            <person name="Beckman K.B."/>
            <person name="Gohl D.M."/>
        </authorList>
    </citation>
    <scope>NUCLEOTIDE SEQUENCE</scope>
    <source>
        <strain evidence="1">Duluth1</strain>
        <tissue evidence="1">Whole animal</tissue>
    </source>
</reference>
<dbReference type="AlphaFoldDB" id="A0A9D4GM88"/>
<evidence type="ECO:0000313" key="1">
    <source>
        <dbReference type="EMBL" id="KAH3817991.1"/>
    </source>
</evidence>
<reference evidence="1" key="2">
    <citation type="submission" date="2020-11" db="EMBL/GenBank/DDBJ databases">
        <authorList>
            <person name="McCartney M.A."/>
            <person name="Auch B."/>
            <person name="Kono T."/>
            <person name="Mallez S."/>
            <person name="Becker A."/>
            <person name="Gohl D.M."/>
            <person name="Silverstein K.A.T."/>
            <person name="Koren S."/>
            <person name="Bechman K.B."/>
            <person name="Herman A."/>
            <person name="Abrahante J.E."/>
            <person name="Garbe J."/>
        </authorList>
    </citation>
    <scope>NUCLEOTIDE SEQUENCE</scope>
    <source>
        <strain evidence="1">Duluth1</strain>
        <tissue evidence="1">Whole animal</tissue>
    </source>
</reference>
<keyword evidence="2" id="KW-1185">Reference proteome</keyword>